<gene>
    <name evidence="1" type="ORF">F0562_025434</name>
</gene>
<keyword evidence="2" id="KW-1185">Reference proteome</keyword>
<proteinExistence type="predicted"/>
<protein>
    <submittedName>
        <fullName evidence="1">Uncharacterized protein</fullName>
    </submittedName>
</protein>
<dbReference type="Proteomes" id="UP000325577">
    <property type="component" value="Linkage Group LG13"/>
</dbReference>
<reference evidence="1 2" key="1">
    <citation type="submission" date="2019-09" db="EMBL/GenBank/DDBJ databases">
        <title>A chromosome-level genome assembly of the Chinese tupelo Nyssa sinensis.</title>
        <authorList>
            <person name="Yang X."/>
            <person name="Kang M."/>
            <person name="Yang Y."/>
            <person name="Xiong H."/>
            <person name="Wang M."/>
            <person name="Zhang Z."/>
            <person name="Wang Z."/>
            <person name="Wu H."/>
            <person name="Ma T."/>
            <person name="Liu J."/>
            <person name="Xi Z."/>
        </authorList>
    </citation>
    <scope>NUCLEOTIDE SEQUENCE [LARGE SCALE GENOMIC DNA]</scope>
    <source>
        <strain evidence="1">J267</strain>
        <tissue evidence="1">Leaf</tissue>
    </source>
</reference>
<organism evidence="1 2">
    <name type="scientific">Nyssa sinensis</name>
    <dbReference type="NCBI Taxonomy" id="561372"/>
    <lineage>
        <taxon>Eukaryota</taxon>
        <taxon>Viridiplantae</taxon>
        <taxon>Streptophyta</taxon>
        <taxon>Embryophyta</taxon>
        <taxon>Tracheophyta</taxon>
        <taxon>Spermatophyta</taxon>
        <taxon>Magnoliopsida</taxon>
        <taxon>eudicotyledons</taxon>
        <taxon>Gunneridae</taxon>
        <taxon>Pentapetalae</taxon>
        <taxon>asterids</taxon>
        <taxon>Cornales</taxon>
        <taxon>Nyssaceae</taxon>
        <taxon>Nyssa</taxon>
    </lineage>
</organism>
<dbReference type="AlphaFoldDB" id="A0A5J5BJX8"/>
<evidence type="ECO:0000313" key="1">
    <source>
        <dbReference type="EMBL" id="KAA8541471.1"/>
    </source>
</evidence>
<name>A0A5J5BJX8_9ASTE</name>
<sequence>MVMAMAMGIVQQQVVPVSATAGRSRFCSSKYSDGVAVSAAAGIVMVLPFLQRQLIHMDLIGPTVNTRCHTFERPYLRPGSCQTPYEL</sequence>
<evidence type="ECO:0000313" key="2">
    <source>
        <dbReference type="Proteomes" id="UP000325577"/>
    </source>
</evidence>
<dbReference type="EMBL" id="CM018036">
    <property type="protein sequence ID" value="KAA8541471.1"/>
    <property type="molecule type" value="Genomic_DNA"/>
</dbReference>
<accession>A0A5J5BJX8</accession>